<dbReference type="PANTHER" id="PTHR43861">
    <property type="entry name" value="TRANS-ACONITATE 2-METHYLTRANSFERASE-RELATED"/>
    <property type="match status" value="1"/>
</dbReference>
<evidence type="ECO:0000313" key="3">
    <source>
        <dbReference type="Proteomes" id="UP000536604"/>
    </source>
</evidence>
<sequence>MAHYPHGQHSSVTDSYRWRNAENSAAYALAEITPGRRLLDVGCGPGTITVDLARRVAPGRVTALDASAEAIDLARASAREAGVDNIDFVVGDVCAPDLPDGAFDVVHAHQVLQYVADPVEALARMRRLCAPGGVVAACDSDYSAMYWYPHLPELEAWMDLYQRLARANGGEPDAGRRMVAWARAAGFTDITYTAEVWSHSDPEQRTWWGSMWARRILESDLGRQALARGLATREELEEISRGWQAWSRREDGVFAIPRGAILCRVPAGAGD</sequence>
<reference evidence="2 3" key="1">
    <citation type="submission" date="2020-08" db="EMBL/GenBank/DDBJ databases">
        <title>Genomic Encyclopedia of Type Strains, Phase III (KMG-III): the genomes of soil and plant-associated and newly described type strains.</title>
        <authorList>
            <person name="Whitman W."/>
        </authorList>
    </citation>
    <scope>NUCLEOTIDE SEQUENCE [LARGE SCALE GENOMIC DNA]</scope>
    <source>
        <strain evidence="2 3">CECT 8712</strain>
    </source>
</reference>
<dbReference type="Gene3D" id="3.40.50.150">
    <property type="entry name" value="Vaccinia Virus protein VP39"/>
    <property type="match status" value="1"/>
</dbReference>
<keyword evidence="2" id="KW-0830">Ubiquinone</keyword>
<dbReference type="PANTHER" id="PTHR43861:SF1">
    <property type="entry name" value="TRANS-ACONITATE 2-METHYLTRANSFERASE"/>
    <property type="match status" value="1"/>
</dbReference>
<evidence type="ECO:0000313" key="2">
    <source>
        <dbReference type="EMBL" id="MBB6119968.1"/>
    </source>
</evidence>
<keyword evidence="2" id="KW-0808">Transferase</keyword>
<protein>
    <submittedName>
        <fullName evidence="2">Ubiquinone/menaquinone biosynthesis C-methylase UbiE</fullName>
    </submittedName>
</protein>
<dbReference type="Proteomes" id="UP000536604">
    <property type="component" value="Unassembled WGS sequence"/>
</dbReference>
<dbReference type="Pfam" id="PF13847">
    <property type="entry name" value="Methyltransf_31"/>
    <property type="match status" value="1"/>
</dbReference>
<dbReference type="GO" id="GO:0032259">
    <property type="term" value="P:methylation"/>
    <property type="evidence" value="ECO:0007669"/>
    <property type="project" value="UniProtKB-KW"/>
</dbReference>
<evidence type="ECO:0000259" key="1">
    <source>
        <dbReference type="Pfam" id="PF13847"/>
    </source>
</evidence>
<dbReference type="CDD" id="cd02440">
    <property type="entry name" value="AdoMet_MTases"/>
    <property type="match status" value="1"/>
</dbReference>
<organism evidence="2 3">
    <name type="scientific">Nocardiopsis algeriensis</name>
    <dbReference type="NCBI Taxonomy" id="1478215"/>
    <lineage>
        <taxon>Bacteria</taxon>
        <taxon>Bacillati</taxon>
        <taxon>Actinomycetota</taxon>
        <taxon>Actinomycetes</taxon>
        <taxon>Streptosporangiales</taxon>
        <taxon>Nocardiopsidaceae</taxon>
        <taxon>Nocardiopsis</taxon>
    </lineage>
</organism>
<dbReference type="InterPro" id="IPR025714">
    <property type="entry name" value="Methyltranfer_dom"/>
</dbReference>
<dbReference type="RefSeq" id="WP_184290558.1">
    <property type="nucleotide sequence ID" value="NZ_JACHJO010000005.1"/>
</dbReference>
<dbReference type="EMBL" id="JACHJO010000005">
    <property type="protein sequence ID" value="MBB6119968.1"/>
    <property type="molecule type" value="Genomic_DNA"/>
</dbReference>
<dbReference type="AlphaFoldDB" id="A0A841IUX9"/>
<keyword evidence="3" id="KW-1185">Reference proteome</keyword>
<dbReference type="GO" id="GO:0008168">
    <property type="term" value="F:methyltransferase activity"/>
    <property type="evidence" value="ECO:0007669"/>
    <property type="project" value="UniProtKB-KW"/>
</dbReference>
<accession>A0A841IUX9</accession>
<comment type="caution">
    <text evidence="2">The sequence shown here is derived from an EMBL/GenBank/DDBJ whole genome shotgun (WGS) entry which is preliminary data.</text>
</comment>
<keyword evidence="2" id="KW-0489">Methyltransferase</keyword>
<name>A0A841IUX9_9ACTN</name>
<feature type="domain" description="Methyltransferase" evidence="1">
    <location>
        <begin position="33"/>
        <end position="163"/>
    </location>
</feature>
<dbReference type="SUPFAM" id="SSF53335">
    <property type="entry name" value="S-adenosyl-L-methionine-dependent methyltransferases"/>
    <property type="match status" value="1"/>
</dbReference>
<proteinExistence type="predicted"/>
<dbReference type="InterPro" id="IPR029063">
    <property type="entry name" value="SAM-dependent_MTases_sf"/>
</dbReference>
<gene>
    <name evidence="2" type="ORF">FHS13_001919</name>
</gene>